<protein>
    <submittedName>
        <fullName evidence="2">Uncharacterized protein</fullName>
    </submittedName>
</protein>
<organism evidence="2 3">
    <name type="scientific">Halomonas chromatireducens</name>
    <dbReference type="NCBI Taxonomy" id="507626"/>
    <lineage>
        <taxon>Bacteria</taxon>
        <taxon>Pseudomonadati</taxon>
        <taxon>Pseudomonadota</taxon>
        <taxon>Gammaproteobacteria</taxon>
        <taxon>Oceanospirillales</taxon>
        <taxon>Halomonadaceae</taxon>
        <taxon>Halomonas</taxon>
    </lineage>
</organism>
<dbReference type="AlphaFoldDB" id="A0A0X8HCG5"/>
<dbReference type="KEGG" id="hco:LOKO_00994"/>
<feature type="transmembrane region" description="Helical" evidence="1">
    <location>
        <begin position="66"/>
        <end position="85"/>
    </location>
</feature>
<feature type="transmembrane region" description="Helical" evidence="1">
    <location>
        <begin position="91"/>
        <end position="109"/>
    </location>
</feature>
<keyword evidence="1" id="KW-0472">Membrane</keyword>
<dbReference type="Proteomes" id="UP000063387">
    <property type="component" value="Chromosome"/>
</dbReference>
<feature type="transmembrane region" description="Helical" evidence="1">
    <location>
        <begin position="7"/>
        <end position="27"/>
    </location>
</feature>
<keyword evidence="1" id="KW-0812">Transmembrane</keyword>
<reference evidence="2 3" key="1">
    <citation type="journal article" date="2016" name="Genome Announc.">
        <title>Draft Genome Sequence of 'Halomonas chromatireducens' Strain AGD 8-3, a Haloalkaliphilic Chromate- and Selenite-Reducing Gammaproteobacterium.</title>
        <authorList>
            <person name="Sharko F.S."/>
            <person name="Shapovalova A.A."/>
            <person name="Tsygankova S.V."/>
            <person name="Komova A.V."/>
            <person name="Boulygina E.S."/>
            <person name="Teslyuk A.B."/>
            <person name="Gotovtsev P.M."/>
            <person name="Namsaraev Z.B."/>
            <person name="Khijniak T.V."/>
            <person name="Nedoluzhko A.V."/>
            <person name="Vasilov R.G."/>
        </authorList>
    </citation>
    <scope>NUCLEOTIDE SEQUENCE [LARGE SCALE GENOMIC DNA]</scope>
    <source>
        <strain evidence="2 3">AGD 8-3</strain>
    </source>
</reference>
<sequence>MNLHRAYILLAGFYSLLVLLGAIALLVGGGPLWALISTGVGVLVATGLWGHTLGKPFLNPRMWRPLAGLLAVGIVVQLLAVFTGGLSSGELTWVLSGAIFSVLPIIMLYQYGNRDQEVWATPEEREGGKMLDELLAKQQELVLEKQEADSQAKVKLTKAGDTYRASVTRGRGARVEQFEESFTCPATLAFFVIKYTCISVSDIAAHYDEERVLTT</sequence>
<keyword evidence="3" id="KW-1185">Reference proteome</keyword>
<evidence type="ECO:0000313" key="2">
    <source>
        <dbReference type="EMBL" id="AMD00071.1"/>
    </source>
</evidence>
<dbReference type="OrthoDB" id="7064144at2"/>
<keyword evidence="1" id="KW-1133">Transmembrane helix</keyword>
<proteinExistence type="predicted"/>
<dbReference type="RefSeq" id="WP_066445836.1">
    <property type="nucleotide sequence ID" value="NZ_CP014226.1"/>
</dbReference>
<dbReference type="EMBL" id="CP014226">
    <property type="protein sequence ID" value="AMD00071.1"/>
    <property type="molecule type" value="Genomic_DNA"/>
</dbReference>
<accession>A0A0X8HCG5</accession>
<dbReference type="STRING" id="507626.LOKO_00994"/>
<feature type="transmembrane region" description="Helical" evidence="1">
    <location>
        <begin position="33"/>
        <end position="54"/>
    </location>
</feature>
<reference evidence="2 3" key="2">
    <citation type="submission" date="2016-02" db="EMBL/GenBank/DDBJ databases">
        <authorList>
            <person name="Wen L."/>
            <person name="He K."/>
            <person name="Yang H."/>
        </authorList>
    </citation>
    <scope>NUCLEOTIDE SEQUENCE [LARGE SCALE GENOMIC DNA]</scope>
    <source>
        <strain evidence="2 3">AGD 8-3</strain>
    </source>
</reference>
<evidence type="ECO:0000256" key="1">
    <source>
        <dbReference type="SAM" id="Phobius"/>
    </source>
</evidence>
<gene>
    <name evidence="2" type="ORF">LOKO_00994</name>
</gene>
<evidence type="ECO:0000313" key="3">
    <source>
        <dbReference type="Proteomes" id="UP000063387"/>
    </source>
</evidence>
<name>A0A0X8HCG5_9GAMM</name>
<dbReference type="PATRIC" id="fig|507626.3.peg.984"/>